<keyword evidence="3" id="KW-0862">Zinc</keyword>
<dbReference type="GO" id="GO:0005509">
    <property type="term" value="F:calcium ion binding"/>
    <property type="evidence" value="ECO:0007669"/>
    <property type="project" value="TreeGrafter"/>
</dbReference>
<proteinExistence type="inferred from homology"/>
<dbReference type="SUPFAM" id="SSF63829">
    <property type="entry name" value="Calcium-dependent phosphotriesterase"/>
    <property type="match status" value="1"/>
</dbReference>
<feature type="binding site" evidence="3">
    <location>
        <position position="19"/>
    </location>
    <ligand>
        <name>a divalent metal cation</name>
        <dbReference type="ChEBI" id="CHEBI:60240"/>
    </ligand>
</feature>
<dbReference type="PANTHER" id="PTHR10907">
    <property type="entry name" value="REGUCALCIN"/>
    <property type="match status" value="1"/>
</dbReference>
<keyword evidence="6" id="KW-1185">Reference proteome</keyword>
<gene>
    <name evidence="5" type="ORF">SAMN06265218_103149</name>
</gene>
<feature type="binding site" evidence="3">
    <location>
        <position position="150"/>
    </location>
    <ligand>
        <name>a divalent metal cation</name>
        <dbReference type="ChEBI" id="CHEBI:60240"/>
    </ligand>
</feature>
<feature type="active site" description="Proton donor/acceptor" evidence="2">
    <location>
        <position position="198"/>
    </location>
</feature>
<dbReference type="AlphaFoldDB" id="A0A521BIC6"/>
<evidence type="ECO:0000256" key="2">
    <source>
        <dbReference type="PIRSR" id="PIRSR605511-1"/>
    </source>
</evidence>
<keyword evidence="3" id="KW-0479">Metal-binding</keyword>
<comment type="cofactor">
    <cofactor evidence="3">
        <name>Zn(2+)</name>
        <dbReference type="ChEBI" id="CHEBI:29105"/>
    </cofactor>
    <text evidence="3">Binds 1 divalent metal cation per subunit.</text>
</comment>
<dbReference type="Gene3D" id="2.120.10.30">
    <property type="entry name" value="TolB, C-terminal domain"/>
    <property type="match status" value="1"/>
</dbReference>
<organism evidence="5 6">
    <name type="scientific">Fodinibius sediminis</name>
    <dbReference type="NCBI Taxonomy" id="1214077"/>
    <lineage>
        <taxon>Bacteria</taxon>
        <taxon>Pseudomonadati</taxon>
        <taxon>Balneolota</taxon>
        <taxon>Balneolia</taxon>
        <taxon>Balneolales</taxon>
        <taxon>Balneolaceae</taxon>
        <taxon>Fodinibius</taxon>
    </lineage>
</organism>
<dbReference type="InterPro" id="IPR005511">
    <property type="entry name" value="SMP-30"/>
</dbReference>
<evidence type="ECO:0000256" key="3">
    <source>
        <dbReference type="PIRSR" id="PIRSR605511-2"/>
    </source>
</evidence>
<comment type="similarity">
    <text evidence="1">Belongs to the SMP-30/CGR1 family.</text>
</comment>
<feature type="binding site" evidence="3">
    <location>
        <position position="102"/>
    </location>
    <ligand>
        <name>substrate</name>
    </ligand>
</feature>
<dbReference type="GO" id="GO:0004341">
    <property type="term" value="F:gluconolactonase activity"/>
    <property type="evidence" value="ECO:0007669"/>
    <property type="project" value="TreeGrafter"/>
</dbReference>
<name>A0A521BIC6_9BACT</name>
<feature type="domain" description="SMP-30/Gluconolactonase/LRE-like region" evidence="4">
    <location>
        <begin position="17"/>
        <end position="258"/>
    </location>
</feature>
<accession>A0A521BIC6</accession>
<feature type="binding site" evidence="3">
    <location>
        <position position="122"/>
    </location>
    <ligand>
        <name>substrate</name>
    </ligand>
</feature>
<dbReference type="InterPro" id="IPR011042">
    <property type="entry name" value="6-blade_b-propeller_TolB-like"/>
</dbReference>
<dbReference type="InterPro" id="IPR013658">
    <property type="entry name" value="SGL"/>
</dbReference>
<dbReference type="Pfam" id="PF08450">
    <property type="entry name" value="SGL"/>
    <property type="match status" value="1"/>
</dbReference>
<evidence type="ECO:0000313" key="6">
    <source>
        <dbReference type="Proteomes" id="UP000317593"/>
    </source>
</evidence>
<dbReference type="RefSeq" id="WP_221929903.1">
    <property type="nucleotide sequence ID" value="NZ_FXTH01000003.1"/>
</dbReference>
<dbReference type="PRINTS" id="PR01790">
    <property type="entry name" value="SMP30FAMILY"/>
</dbReference>
<sequence length="292" mass="32437">MQKSIQASLELQWEAVLGEGPVWNEQAARLYWVDILSGTLFCYDPSTSENRTYDIGQHIGCVALRERGGLVMAIRSGFAFFDPAKEELIPVTDPEEGLSGNRFNDGKCDPSGRFWAGTMSYELEEGAGSLYCLDTSLKAKAKLRGITISNGLAWTDHQFFFIDTPTRKVRVFDYDAQSGEIANPSVIRSFGEDEGFPDGMTIDREGKLWIALYGGSRVIRVDPQTGDTLFEVQLPVPKPTCCTFGGAELNELYITTAREHMREEEIEEWPLSGSLFKASVPVRGFAASRFKG</sequence>
<dbReference type="PANTHER" id="PTHR10907:SF47">
    <property type="entry name" value="REGUCALCIN"/>
    <property type="match status" value="1"/>
</dbReference>
<evidence type="ECO:0000259" key="4">
    <source>
        <dbReference type="Pfam" id="PF08450"/>
    </source>
</evidence>
<reference evidence="5 6" key="1">
    <citation type="submission" date="2017-05" db="EMBL/GenBank/DDBJ databases">
        <authorList>
            <person name="Varghese N."/>
            <person name="Submissions S."/>
        </authorList>
    </citation>
    <scope>NUCLEOTIDE SEQUENCE [LARGE SCALE GENOMIC DNA]</scope>
    <source>
        <strain evidence="5 6">DSM 21194</strain>
    </source>
</reference>
<evidence type="ECO:0000256" key="1">
    <source>
        <dbReference type="ARBA" id="ARBA00008853"/>
    </source>
</evidence>
<dbReference type="Proteomes" id="UP000317593">
    <property type="component" value="Unassembled WGS sequence"/>
</dbReference>
<dbReference type="GO" id="GO:0019853">
    <property type="term" value="P:L-ascorbic acid biosynthetic process"/>
    <property type="evidence" value="ECO:0007669"/>
    <property type="project" value="TreeGrafter"/>
</dbReference>
<feature type="binding site" evidence="3">
    <location>
        <position position="198"/>
    </location>
    <ligand>
        <name>a divalent metal cation</name>
        <dbReference type="ChEBI" id="CHEBI:60240"/>
    </ligand>
</feature>
<protein>
    <submittedName>
        <fullName evidence="5">Sugar lactone lactonase YvrE</fullName>
    </submittedName>
</protein>
<dbReference type="EMBL" id="FXTH01000003">
    <property type="protein sequence ID" value="SMO46884.1"/>
    <property type="molecule type" value="Genomic_DNA"/>
</dbReference>
<evidence type="ECO:0000313" key="5">
    <source>
        <dbReference type="EMBL" id="SMO46884.1"/>
    </source>
</evidence>
<feature type="binding site" evidence="3">
    <location>
        <position position="104"/>
    </location>
    <ligand>
        <name>substrate</name>
    </ligand>
</feature>